<dbReference type="GO" id="GO:0061512">
    <property type="term" value="P:protein localization to cilium"/>
    <property type="evidence" value="ECO:0007669"/>
    <property type="project" value="TreeGrafter"/>
</dbReference>
<dbReference type="GO" id="GO:0005815">
    <property type="term" value="C:microtubule organizing center"/>
    <property type="evidence" value="ECO:0007669"/>
    <property type="project" value="TreeGrafter"/>
</dbReference>
<sequence>MSSAAAEAATKEGLDKAGNDTVKGSAPHVVEKNPWLHAYHNSVAGIKAFTNCVQLADVYGDGDSKLIVADSDRRLKLYKGSTLMSEQALLGVPVALCAFYSESTRPRMPSIAVASGPSIYIYRNMRPYYKFTVPVLDIDPEEEKLWKSIAKCETDIPAATHQLNLLRANGSRLTQRSRGFLAIDDIDQQAEYMSRCMDEPLVEQTTITCMTTVNKNMDEKDAISCLVVGTEAAQVYILDQQGTAVLCKTAIPAVPVDMVVNGLYDVEYRVIVSCRNGSVYTVKNGELLRSVIELESPACGLLQMDKSIIVACVDGKVISYHLKGKKNWSMAMPHDIVALEAMNLRRTKHTKGILIALRKGEILLYHEKIKVHSFKIEGSLTAMVFGQFGREEASLVLVHKTGALTLKILQRNADLEANATAAGPPPEQDVPLNVPKKTKLYVEQTQRERDHATEMHRHFQRDLCKLRLTTVRSYVKVIRDGQGPVSYATGAAIRLHAKVQGMGPRFKIHLQLQNAGTKFASDAPLALHYDHTLYRVHPSLLIVPLLLPGVLYTYTVDVESVSPAADSIYIFVCGKGSCVPLVSAVVNMPLSELLAVGAP</sequence>
<dbReference type="EMBL" id="KI913999">
    <property type="protein sequence ID" value="ETV92493.1"/>
    <property type="molecule type" value="Genomic_DNA"/>
</dbReference>
<feature type="region of interest" description="Disordered" evidence="1">
    <location>
        <begin position="1"/>
        <end position="23"/>
    </location>
</feature>
<dbReference type="Pfam" id="PF23304">
    <property type="entry name" value="GAE_BBS1"/>
    <property type="match status" value="1"/>
</dbReference>
<dbReference type="GO" id="GO:0005113">
    <property type="term" value="F:patched binding"/>
    <property type="evidence" value="ECO:0007669"/>
    <property type="project" value="TreeGrafter"/>
</dbReference>
<name>A0A024TEN6_9STRA</name>
<dbReference type="InterPro" id="IPR032728">
    <property type="entry name" value="BBS1_N"/>
</dbReference>
<evidence type="ECO:0000259" key="2">
    <source>
        <dbReference type="Pfam" id="PF14779"/>
    </source>
</evidence>
<dbReference type="InterPro" id="IPR011047">
    <property type="entry name" value="Quinoprotein_ADH-like_sf"/>
</dbReference>
<organism evidence="4">
    <name type="scientific">Aphanomyces invadans</name>
    <dbReference type="NCBI Taxonomy" id="157072"/>
    <lineage>
        <taxon>Eukaryota</taxon>
        <taxon>Sar</taxon>
        <taxon>Stramenopiles</taxon>
        <taxon>Oomycota</taxon>
        <taxon>Saprolegniomycetes</taxon>
        <taxon>Saprolegniales</taxon>
        <taxon>Verrucalvaceae</taxon>
        <taxon>Aphanomyces</taxon>
    </lineage>
</organism>
<dbReference type="OrthoDB" id="10259809at2759"/>
<feature type="domain" description="Bardet-Biedl syndrome 1 protein GAE" evidence="3">
    <location>
        <begin position="493"/>
        <end position="592"/>
    </location>
</feature>
<evidence type="ECO:0000259" key="3">
    <source>
        <dbReference type="Pfam" id="PF23304"/>
    </source>
</evidence>
<dbReference type="AlphaFoldDB" id="A0A024TEN6"/>
<dbReference type="eggNOG" id="ENOG502QS2X">
    <property type="taxonomic scope" value="Eukaryota"/>
</dbReference>
<dbReference type="SUPFAM" id="SSF50998">
    <property type="entry name" value="Quinoprotein alcohol dehydrogenase-like"/>
    <property type="match status" value="1"/>
</dbReference>
<reference evidence="4" key="1">
    <citation type="submission" date="2013-12" db="EMBL/GenBank/DDBJ databases">
        <title>The Genome Sequence of Aphanomyces invadans NJM9701.</title>
        <authorList>
            <consortium name="The Broad Institute Genomics Platform"/>
            <person name="Russ C."/>
            <person name="Tyler B."/>
            <person name="van West P."/>
            <person name="Dieguez-Uribeondo J."/>
            <person name="Young S.K."/>
            <person name="Zeng Q."/>
            <person name="Gargeya S."/>
            <person name="Fitzgerald M."/>
            <person name="Abouelleil A."/>
            <person name="Alvarado L."/>
            <person name="Chapman S.B."/>
            <person name="Gainer-Dewar J."/>
            <person name="Goldberg J."/>
            <person name="Griggs A."/>
            <person name="Gujja S."/>
            <person name="Hansen M."/>
            <person name="Howarth C."/>
            <person name="Imamovic A."/>
            <person name="Ireland A."/>
            <person name="Larimer J."/>
            <person name="McCowan C."/>
            <person name="Murphy C."/>
            <person name="Pearson M."/>
            <person name="Poon T.W."/>
            <person name="Priest M."/>
            <person name="Roberts A."/>
            <person name="Saif S."/>
            <person name="Shea T."/>
            <person name="Sykes S."/>
            <person name="Wortman J."/>
            <person name="Nusbaum C."/>
            <person name="Birren B."/>
        </authorList>
    </citation>
    <scope>NUCLEOTIDE SEQUENCE [LARGE SCALE GENOMIC DNA]</scope>
    <source>
        <strain evidence="4">NJM9701</strain>
    </source>
</reference>
<dbReference type="STRING" id="157072.A0A024TEN6"/>
<feature type="compositionally biased region" description="Basic and acidic residues" evidence="1">
    <location>
        <begin position="9"/>
        <end position="18"/>
    </location>
</feature>
<evidence type="ECO:0000256" key="1">
    <source>
        <dbReference type="SAM" id="MobiDB-lite"/>
    </source>
</evidence>
<dbReference type="GeneID" id="20090229"/>
<protein>
    <submittedName>
        <fullName evidence="4">Uncharacterized protein</fullName>
    </submittedName>
</protein>
<dbReference type="PANTHER" id="PTHR20870">
    <property type="entry name" value="BARDET-BIEDL SYNDROME 1 PROTEIN"/>
    <property type="match status" value="1"/>
</dbReference>
<dbReference type="GO" id="GO:0005930">
    <property type="term" value="C:axoneme"/>
    <property type="evidence" value="ECO:0007669"/>
    <property type="project" value="TreeGrafter"/>
</dbReference>
<dbReference type="VEuPathDB" id="FungiDB:H310_13179"/>
<dbReference type="Pfam" id="PF14779">
    <property type="entry name" value="BBS1"/>
    <property type="match status" value="1"/>
</dbReference>
<dbReference type="InterPro" id="IPR056419">
    <property type="entry name" value="GAE_BBS1"/>
</dbReference>
<gene>
    <name evidence="4" type="ORF">H310_13179</name>
</gene>
<dbReference type="GO" id="GO:1905515">
    <property type="term" value="P:non-motile cilium assembly"/>
    <property type="evidence" value="ECO:0007669"/>
    <property type="project" value="InterPro"/>
</dbReference>
<dbReference type="PANTHER" id="PTHR20870:SF0">
    <property type="entry name" value="BARDET-BIEDL SYNDROME 1 PROTEIN"/>
    <property type="match status" value="1"/>
</dbReference>
<dbReference type="InterPro" id="IPR028784">
    <property type="entry name" value="BBS1"/>
</dbReference>
<evidence type="ECO:0000313" key="4">
    <source>
        <dbReference type="EMBL" id="ETV92493.1"/>
    </source>
</evidence>
<feature type="domain" description="Bardet-Biedl syndrome 1 N-terminal" evidence="2">
    <location>
        <begin position="35"/>
        <end position="283"/>
    </location>
</feature>
<dbReference type="GO" id="GO:0034464">
    <property type="term" value="C:BBSome"/>
    <property type="evidence" value="ECO:0007669"/>
    <property type="project" value="InterPro"/>
</dbReference>
<accession>A0A024TEN6</accession>
<dbReference type="GO" id="GO:0005119">
    <property type="term" value="F:smoothened binding"/>
    <property type="evidence" value="ECO:0007669"/>
    <property type="project" value="TreeGrafter"/>
</dbReference>
<dbReference type="RefSeq" id="XP_008878800.1">
    <property type="nucleotide sequence ID" value="XM_008880578.1"/>
</dbReference>
<proteinExistence type="predicted"/>